<proteinExistence type="predicted"/>
<dbReference type="Proteomes" id="UP000292385">
    <property type="component" value="Unassembled WGS sequence"/>
</dbReference>
<comment type="caution">
    <text evidence="1">The sequence shown here is derived from an EMBL/GenBank/DDBJ whole genome shotgun (WGS) entry which is preliminary data.</text>
</comment>
<evidence type="ECO:0000313" key="1">
    <source>
        <dbReference type="EMBL" id="TCC20992.1"/>
    </source>
</evidence>
<keyword evidence="2" id="KW-1185">Reference proteome</keyword>
<gene>
    <name evidence="1" type="ORF">E0H58_27050</name>
</gene>
<reference evidence="1 2" key="1">
    <citation type="submission" date="2019-02" db="EMBL/GenBank/DDBJ databases">
        <title>Kribbella capetownensis sp. nov. and Kribbella speibonae sp. nov., isolated from soil.</title>
        <authorList>
            <person name="Curtis S.M."/>
            <person name="Norton I."/>
            <person name="Everest G.J."/>
            <person name="Meyers P.R."/>
        </authorList>
    </citation>
    <scope>NUCLEOTIDE SEQUENCE [LARGE SCALE GENOMIC DNA]</scope>
    <source>
        <strain evidence="1 2">SK5</strain>
    </source>
</reference>
<protein>
    <submittedName>
        <fullName evidence="1">Uncharacterized protein</fullName>
    </submittedName>
</protein>
<evidence type="ECO:0000313" key="2">
    <source>
        <dbReference type="Proteomes" id="UP000292385"/>
    </source>
</evidence>
<name>A0ABY2A3B7_9ACTN</name>
<sequence>MEISPRLTRWINHHFPKGTAEMVLSELRDLPDQVLGRQDPERIHAALVIRTAGSWHRFQQHLTLAKTDWRDALVAADLANQDWPTQLDALLGANK</sequence>
<dbReference type="EMBL" id="SJJY01000006">
    <property type="protein sequence ID" value="TCC20992.1"/>
    <property type="molecule type" value="Genomic_DNA"/>
</dbReference>
<organism evidence="1 2">
    <name type="scientific">Kribbella speibonae</name>
    <dbReference type="NCBI Taxonomy" id="1572660"/>
    <lineage>
        <taxon>Bacteria</taxon>
        <taxon>Bacillati</taxon>
        <taxon>Actinomycetota</taxon>
        <taxon>Actinomycetes</taxon>
        <taxon>Propionibacteriales</taxon>
        <taxon>Kribbellaceae</taxon>
        <taxon>Kribbella</taxon>
    </lineage>
</organism>
<dbReference type="RefSeq" id="WP_131464912.1">
    <property type="nucleotide sequence ID" value="NZ_SJJY01000006.1"/>
</dbReference>
<accession>A0ABY2A3B7</accession>